<organism evidence="2 3">
    <name type="scientific">Candidatus Thiothrix singaporensis</name>
    <dbReference type="NCBI Taxonomy" id="2799669"/>
    <lineage>
        <taxon>Bacteria</taxon>
        <taxon>Pseudomonadati</taxon>
        <taxon>Pseudomonadota</taxon>
        <taxon>Gammaproteobacteria</taxon>
        <taxon>Thiotrichales</taxon>
        <taxon>Thiotrichaceae</taxon>
        <taxon>Thiothrix</taxon>
    </lineage>
</organism>
<evidence type="ECO:0000313" key="2">
    <source>
        <dbReference type="EMBL" id="QLQ32197.1"/>
    </source>
</evidence>
<proteinExistence type="predicted"/>
<accession>A0A7L6ATD4</accession>
<feature type="region of interest" description="Disordered" evidence="1">
    <location>
        <begin position="88"/>
        <end position="119"/>
    </location>
</feature>
<dbReference type="Proteomes" id="UP000510621">
    <property type="component" value="Chromosome"/>
</dbReference>
<name>A0A7L6ATD4_9GAMM</name>
<evidence type="ECO:0000256" key="1">
    <source>
        <dbReference type="SAM" id="MobiDB-lite"/>
    </source>
</evidence>
<evidence type="ECO:0000313" key="3">
    <source>
        <dbReference type="Proteomes" id="UP000510621"/>
    </source>
</evidence>
<gene>
    <name evidence="2" type="ORF">HZT40_12060</name>
</gene>
<protein>
    <submittedName>
        <fullName evidence="2">Uncharacterized protein</fullName>
    </submittedName>
</protein>
<dbReference type="AlphaFoldDB" id="A0A7L6ATD4"/>
<dbReference type="EMBL" id="CP059265">
    <property type="protein sequence ID" value="QLQ32197.1"/>
    <property type="molecule type" value="Genomic_DNA"/>
</dbReference>
<reference evidence="2" key="1">
    <citation type="submission" date="2020-06" db="EMBL/GenBank/DDBJ databases">
        <title>Analysis procedures for assessing recovery of high quality, complete, closed genomes from Nanopore long read metagenome sequencing.</title>
        <authorList>
            <person name="Bessarab I."/>
            <person name="Arumugam K."/>
            <person name="Haryono M."/>
            <person name="Liu X."/>
            <person name="Roy S."/>
            <person name="Zuniga-Montanez R.E."/>
            <person name="Qiu G."/>
            <person name="Drautz-Moses D.I."/>
            <person name="Law Y.Y."/>
            <person name="Wuertz S."/>
            <person name="Lauro F.M."/>
            <person name="Huson D.H."/>
            <person name="Williams R.B."/>
        </authorList>
    </citation>
    <scope>NUCLEOTIDE SEQUENCE [LARGE SCALE GENOMIC DNA]</scope>
    <source>
        <strain evidence="2">SSD2</strain>
    </source>
</reference>
<dbReference type="KEGG" id="this:HZT40_12060"/>
<sequence>MYVELNTVKQEDDLAYLKMVRVLDEGYVIQDAMTDCRGSFKALEGVQYRDDGSSEKKYPGDDQPMPFVGKPEIAALVKMACDKAGMAQVDQSMPSQAAEKPQTDSKQQAVETPLPETAPDTLKTRIGLLEIGRSDFKAPPDSLVLNGKVIYKDEGNYLALHQMFSLPDHDAVLFSSNCGGTACQTDDFAFLLVRQNADPAVVKAEGFYAYPSAVKTRRDGDDIRLDLGFPTVNANLPS</sequence>
<keyword evidence="3" id="KW-1185">Reference proteome</keyword>